<accession>A0ABN3W053</accession>
<protein>
    <submittedName>
        <fullName evidence="1">Uncharacterized protein</fullName>
    </submittedName>
</protein>
<dbReference type="RefSeq" id="WP_344973754.1">
    <property type="nucleotide sequence ID" value="NZ_BAAAVI010000028.1"/>
</dbReference>
<evidence type="ECO:0000313" key="2">
    <source>
        <dbReference type="Proteomes" id="UP001500831"/>
    </source>
</evidence>
<keyword evidence="2" id="KW-1185">Reference proteome</keyword>
<name>A0ABN3W053_9ACTN</name>
<gene>
    <name evidence="1" type="ORF">GCM10010517_40770</name>
</gene>
<sequence length="61" mass="6517">MRPDARAGFVNVHNGVQLKGVTQVTQAAYDAHTGAKWIRDGQHYIATATDKGRAPLAQVSA</sequence>
<dbReference type="Proteomes" id="UP001500831">
    <property type="component" value="Unassembled WGS sequence"/>
</dbReference>
<organism evidence="1 2">
    <name type="scientific">Streptosporangium fragile</name>
    <dbReference type="NCBI Taxonomy" id="46186"/>
    <lineage>
        <taxon>Bacteria</taxon>
        <taxon>Bacillati</taxon>
        <taxon>Actinomycetota</taxon>
        <taxon>Actinomycetes</taxon>
        <taxon>Streptosporangiales</taxon>
        <taxon>Streptosporangiaceae</taxon>
        <taxon>Streptosporangium</taxon>
    </lineage>
</organism>
<dbReference type="EMBL" id="BAAAVI010000028">
    <property type="protein sequence ID" value="GAA2878692.1"/>
    <property type="molecule type" value="Genomic_DNA"/>
</dbReference>
<comment type="caution">
    <text evidence="1">The sequence shown here is derived from an EMBL/GenBank/DDBJ whole genome shotgun (WGS) entry which is preliminary data.</text>
</comment>
<reference evidence="1 2" key="1">
    <citation type="journal article" date="2019" name="Int. J. Syst. Evol. Microbiol.">
        <title>The Global Catalogue of Microorganisms (GCM) 10K type strain sequencing project: providing services to taxonomists for standard genome sequencing and annotation.</title>
        <authorList>
            <consortium name="The Broad Institute Genomics Platform"/>
            <consortium name="The Broad Institute Genome Sequencing Center for Infectious Disease"/>
            <person name="Wu L."/>
            <person name="Ma J."/>
        </authorList>
    </citation>
    <scope>NUCLEOTIDE SEQUENCE [LARGE SCALE GENOMIC DNA]</scope>
    <source>
        <strain evidence="1 2">JCM 6242</strain>
    </source>
</reference>
<proteinExistence type="predicted"/>
<evidence type="ECO:0000313" key="1">
    <source>
        <dbReference type="EMBL" id="GAA2878692.1"/>
    </source>
</evidence>